<evidence type="ECO:0000259" key="6">
    <source>
        <dbReference type="Pfam" id="PF00266"/>
    </source>
</evidence>
<comment type="catalytic activity">
    <reaction evidence="5">
        <text>(sulfur carrier)-H + L-cysteine = (sulfur carrier)-SH + L-alanine</text>
        <dbReference type="Rhea" id="RHEA:43892"/>
        <dbReference type="Rhea" id="RHEA-COMP:14737"/>
        <dbReference type="Rhea" id="RHEA-COMP:14739"/>
        <dbReference type="ChEBI" id="CHEBI:29917"/>
        <dbReference type="ChEBI" id="CHEBI:35235"/>
        <dbReference type="ChEBI" id="CHEBI:57972"/>
        <dbReference type="ChEBI" id="CHEBI:64428"/>
        <dbReference type="EC" id="2.8.1.7"/>
    </reaction>
</comment>
<keyword evidence="8" id="KW-1185">Reference proteome</keyword>
<feature type="domain" description="Aminotransferase class V" evidence="6">
    <location>
        <begin position="92"/>
        <end position="448"/>
    </location>
</feature>
<dbReference type="AlphaFoldDB" id="A0AAD4TGL2"/>
<reference evidence="7" key="1">
    <citation type="submission" date="2022-04" db="EMBL/GenBank/DDBJ databases">
        <title>A functionally conserved STORR gene fusion in Papaver species that diverged 16.8 million years ago.</title>
        <authorList>
            <person name="Catania T."/>
        </authorList>
    </citation>
    <scope>NUCLEOTIDE SEQUENCE</scope>
    <source>
        <strain evidence="7">S-188037</strain>
    </source>
</reference>
<comment type="cofactor">
    <cofactor evidence="1">
        <name>pyridoxal 5'-phosphate</name>
        <dbReference type="ChEBI" id="CHEBI:597326"/>
    </cofactor>
</comment>
<comment type="caution">
    <text evidence="7">The sequence shown here is derived from an EMBL/GenBank/DDBJ whole genome shotgun (WGS) entry which is preliminary data.</text>
</comment>
<dbReference type="Proteomes" id="UP001202328">
    <property type="component" value="Unassembled WGS sequence"/>
</dbReference>
<dbReference type="SUPFAM" id="SSF53383">
    <property type="entry name" value="PLP-dependent transferases"/>
    <property type="match status" value="1"/>
</dbReference>
<dbReference type="GO" id="GO:0006534">
    <property type="term" value="P:cysteine metabolic process"/>
    <property type="evidence" value="ECO:0007669"/>
    <property type="project" value="InterPro"/>
</dbReference>
<accession>A0AAD4TGL2</accession>
<dbReference type="InterPro" id="IPR000192">
    <property type="entry name" value="Aminotrans_V_dom"/>
</dbReference>
<dbReference type="EC" id="2.8.1.7" evidence="2"/>
<evidence type="ECO:0000313" key="7">
    <source>
        <dbReference type="EMBL" id="KAI3959410.1"/>
    </source>
</evidence>
<dbReference type="PANTHER" id="PTHR43586">
    <property type="entry name" value="CYSTEINE DESULFURASE"/>
    <property type="match status" value="1"/>
</dbReference>
<dbReference type="GO" id="GO:0030170">
    <property type="term" value="F:pyridoxal phosphate binding"/>
    <property type="evidence" value="ECO:0007669"/>
    <property type="project" value="InterPro"/>
</dbReference>
<dbReference type="InterPro" id="IPR015424">
    <property type="entry name" value="PyrdxlP-dep_Trfase"/>
</dbReference>
<dbReference type="Gene3D" id="3.90.1150.10">
    <property type="entry name" value="Aspartate Aminotransferase, domain 1"/>
    <property type="match status" value="1"/>
</dbReference>
<dbReference type="Gene3D" id="3.40.640.10">
    <property type="entry name" value="Type I PLP-dependent aspartate aminotransferase-like (Major domain)"/>
    <property type="match status" value="1"/>
</dbReference>
<dbReference type="InterPro" id="IPR015422">
    <property type="entry name" value="PyrdxlP-dep_Trfase_small"/>
</dbReference>
<keyword evidence="4" id="KW-0663">Pyridoxal phosphate</keyword>
<evidence type="ECO:0000256" key="1">
    <source>
        <dbReference type="ARBA" id="ARBA00001933"/>
    </source>
</evidence>
<keyword evidence="3" id="KW-0808">Transferase</keyword>
<dbReference type="Pfam" id="PF00266">
    <property type="entry name" value="Aminotran_5"/>
    <property type="match status" value="1"/>
</dbReference>
<organism evidence="7 8">
    <name type="scientific">Papaver atlanticum</name>
    <dbReference type="NCBI Taxonomy" id="357466"/>
    <lineage>
        <taxon>Eukaryota</taxon>
        <taxon>Viridiplantae</taxon>
        <taxon>Streptophyta</taxon>
        <taxon>Embryophyta</taxon>
        <taxon>Tracheophyta</taxon>
        <taxon>Spermatophyta</taxon>
        <taxon>Magnoliopsida</taxon>
        <taxon>Ranunculales</taxon>
        <taxon>Papaveraceae</taxon>
        <taxon>Papaveroideae</taxon>
        <taxon>Papaver</taxon>
    </lineage>
</organism>
<evidence type="ECO:0000256" key="3">
    <source>
        <dbReference type="ARBA" id="ARBA00022679"/>
    </source>
</evidence>
<dbReference type="InterPro" id="IPR010970">
    <property type="entry name" value="Cys_dSase_SufS"/>
</dbReference>
<sequence length="463" mass="50598">MLGILAKKKMMSLNPVFCYRSPVGTLVPKHPSSLKTLLNPSFTSVPIRKEFKRFSSTSSLIIPVQSAPSLADITKPDFPILHQEADNGNKLVFLDNAATSQKPYVVLKAINDYYSKYNANVHRGLTSALSVANFVNAPQSADIVFTRNATEAINLVAYSWGLANLKLGDEIILTVSEHHSAIVPWQIVAQKTGATLKFVGLTEEEVPDVSQLKEMISKNTRLVVVHHVSNVLVSILPVGDITAWAHSFGAKVLVDACQSVPHMVVDVQSLDVDFLVASLHKMCGPTGIGFLYGKSDLLSGMPPFLGGGEMIADVVLDNSTYADLQEAIGLGAAVDYLSRIGMQKIHDYEIELADYLHERLCFISIYGPAPSRTVHRAALCAFNVNVNPTDTGNVVNPTDIAIILDRLHSVMIRLGTHCAQPLHRHLGVNSSARASLYFYNTKEDVDTFIEALKDTINILKVKR</sequence>
<evidence type="ECO:0000313" key="8">
    <source>
        <dbReference type="Proteomes" id="UP001202328"/>
    </source>
</evidence>
<dbReference type="InterPro" id="IPR015421">
    <property type="entry name" value="PyrdxlP-dep_Trfase_major"/>
</dbReference>
<protein>
    <recommendedName>
        <fullName evidence="2">cysteine desulfurase</fullName>
        <ecNumber evidence="2">2.8.1.7</ecNumber>
    </recommendedName>
</protein>
<evidence type="ECO:0000256" key="2">
    <source>
        <dbReference type="ARBA" id="ARBA00012239"/>
    </source>
</evidence>
<dbReference type="GO" id="GO:0031071">
    <property type="term" value="F:cysteine desulfurase activity"/>
    <property type="evidence" value="ECO:0007669"/>
    <property type="project" value="UniProtKB-EC"/>
</dbReference>
<dbReference type="CDD" id="cd06453">
    <property type="entry name" value="SufS_like"/>
    <property type="match status" value="1"/>
</dbReference>
<dbReference type="EMBL" id="JAJJMB010001069">
    <property type="protein sequence ID" value="KAI3959410.1"/>
    <property type="molecule type" value="Genomic_DNA"/>
</dbReference>
<proteinExistence type="predicted"/>
<name>A0AAD4TGL2_9MAGN</name>
<evidence type="ECO:0000256" key="4">
    <source>
        <dbReference type="ARBA" id="ARBA00022898"/>
    </source>
</evidence>
<evidence type="ECO:0000256" key="5">
    <source>
        <dbReference type="ARBA" id="ARBA00050776"/>
    </source>
</evidence>
<dbReference type="PANTHER" id="PTHR43586:SF8">
    <property type="entry name" value="CYSTEINE DESULFURASE 1, CHLOROPLASTIC"/>
    <property type="match status" value="1"/>
</dbReference>
<gene>
    <name evidence="7" type="ORF">MKW98_019000</name>
</gene>